<dbReference type="EMBL" id="JABSTV010001393">
    <property type="protein sequence ID" value="KAH7932508.1"/>
    <property type="molecule type" value="Genomic_DNA"/>
</dbReference>
<organism evidence="5 6">
    <name type="scientific">Rhipicephalus sanguineus</name>
    <name type="common">Brown dog tick</name>
    <name type="synonym">Ixodes sanguineus</name>
    <dbReference type="NCBI Taxonomy" id="34632"/>
    <lineage>
        <taxon>Eukaryota</taxon>
        <taxon>Metazoa</taxon>
        <taxon>Ecdysozoa</taxon>
        <taxon>Arthropoda</taxon>
        <taxon>Chelicerata</taxon>
        <taxon>Arachnida</taxon>
        <taxon>Acari</taxon>
        <taxon>Parasitiformes</taxon>
        <taxon>Ixodida</taxon>
        <taxon>Ixodoidea</taxon>
        <taxon>Ixodidae</taxon>
        <taxon>Rhipicephalinae</taxon>
        <taxon>Rhipicephalus</taxon>
        <taxon>Rhipicephalus</taxon>
    </lineage>
</organism>
<dbReference type="GO" id="GO:0016887">
    <property type="term" value="F:ATP hydrolysis activity"/>
    <property type="evidence" value="ECO:0007669"/>
    <property type="project" value="InterPro"/>
</dbReference>
<dbReference type="InterPro" id="IPR027417">
    <property type="entry name" value="P-loop_NTPase"/>
</dbReference>
<proteinExistence type="predicted"/>
<protein>
    <recommendedName>
        <fullName evidence="4">ABC transporter domain-containing protein</fullName>
    </recommendedName>
</protein>
<dbReference type="CDD" id="cd03230">
    <property type="entry name" value="ABC_DR_subfamily_A"/>
    <property type="match status" value="1"/>
</dbReference>
<reference evidence="5" key="1">
    <citation type="journal article" date="2020" name="Cell">
        <title>Large-Scale Comparative Analyses of Tick Genomes Elucidate Their Genetic Diversity and Vector Capacities.</title>
        <authorList>
            <consortium name="Tick Genome and Microbiome Consortium (TIGMIC)"/>
            <person name="Jia N."/>
            <person name="Wang J."/>
            <person name="Shi W."/>
            <person name="Du L."/>
            <person name="Sun Y."/>
            <person name="Zhan W."/>
            <person name="Jiang J.F."/>
            <person name="Wang Q."/>
            <person name="Zhang B."/>
            <person name="Ji P."/>
            <person name="Bell-Sakyi L."/>
            <person name="Cui X.M."/>
            <person name="Yuan T.T."/>
            <person name="Jiang B.G."/>
            <person name="Yang W.F."/>
            <person name="Lam T.T."/>
            <person name="Chang Q.C."/>
            <person name="Ding S.J."/>
            <person name="Wang X.J."/>
            <person name="Zhu J.G."/>
            <person name="Ruan X.D."/>
            <person name="Zhao L."/>
            <person name="Wei J.T."/>
            <person name="Ye R.Z."/>
            <person name="Que T.C."/>
            <person name="Du C.H."/>
            <person name="Zhou Y.H."/>
            <person name="Cheng J.X."/>
            <person name="Dai P.F."/>
            <person name="Guo W.B."/>
            <person name="Han X.H."/>
            <person name="Huang E.J."/>
            <person name="Li L.F."/>
            <person name="Wei W."/>
            <person name="Gao Y.C."/>
            <person name="Liu J.Z."/>
            <person name="Shao H.Z."/>
            <person name="Wang X."/>
            <person name="Wang C.C."/>
            <person name="Yang T.C."/>
            <person name="Huo Q.B."/>
            <person name="Li W."/>
            <person name="Chen H.Y."/>
            <person name="Chen S.E."/>
            <person name="Zhou L.G."/>
            <person name="Ni X.B."/>
            <person name="Tian J.H."/>
            <person name="Sheng Y."/>
            <person name="Liu T."/>
            <person name="Pan Y.S."/>
            <person name="Xia L.Y."/>
            <person name="Li J."/>
            <person name="Zhao F."/>
            <person name="Cao W.C."/>
        </authorList>
    </citation>
    <scope>NUCLEOTIDE SEQUENCE</scope>
    <source>
        <strain evidence="5">Rsan-2018</strain>
    </source>
</reference>
<evidence type="ECO:0000259" key="4">
    <source>
        <dbReference type="PROSITE" id="PS50893"/>
    </source>
</evidence>
<dbReference type="Gene3D" id="3.40.50.300">
    <property type="entry name" value="P-loop containing nucleotide triphosphate hydrolases"/>
    <property type="match status" value="1"/>
</dbReference>
<keyword evidence="2" id="KW-0067">ATP-binding</keyword>
<keyword evidence="1" id="KW-0547">Nucleotide-binding</keyword>
<dbReference type="GO" id="GO:0005524">
    <property type="term" value="F:ATP binding"/>
    <property type="evidence" value="ECO:0007669"/>
    <property type="project" value="UniProtKB-KW"/>
</dbReference>
<dbReference type="VEuPathDB" id="VectorBase:RSAN_038548"/>
<dbReference type="Pfam" id="PF00005">
    <property type="entry name" value="ABC_tran"/>
    <property type="match status" value="1"/>
</dbReference>
<feature type="compositionally biased region" description="Low complexity" evidence="3">
    <location>
        <begin position="16"/>
        <end position="42"/>
    </location>
</feature>
<dbReference type="PANTHER" id="PTHR43038:SF3">
    <property type="entry name" value="ABC TRANSPORTER G FAMILY MEMBER 20 ISOFORM X1"/>
    <property type="match status" value="1"/>
</dbReference>
<evidence type="ECO:0000313" key="5">
    <source>
        <dbReference type="EMBL" id="KAH7932508.1"/>
    </source>
</evidence>
<dbReference type="AlphaFoldDB" id="A0A9D4SN54"/>
<name>A0A9D4SN54_RHISA</name>
<dbReference type="SUPFAM" id="SSF52540">
    <property type="entry name" value="P-loop containing nucleoside triphosphate hydrolases"/>
    <property type="match status" value="1"/>
</dbReference>
<evidence type="ECO:0000256" key="3">
    <source>
        <dbReference type="SAM" id="MobiDB-lite"/>
    </source>
</evidence>
<dbReference type="PROSITE" id="PS00211">
    <property type="entry name" value="ABC_TRANSPORTER_1"/>
    <property type="match status" value="1"/>
</dbReference>
<evidence type="ECO:0000256" key="2">
    <source>
        <dbReference type="ARBA" id="ARBA00022840"/>
    </source>
</evidence>
<dbReference type="Proteomes" id="UP000821837">
    <property type="component" value="Unassembled WGS sequence"/>
</dbReference>
<evidence type="ECO:0000256" key="1">
    <source>
        <dbReference type="ARBA" id="ARBA00022741"/>
    </source>
</evidence>
<gene>
    <name evidence="5" type="ORF">HPB52_024474</name>
</gene>
<keyword evidence="6" id="KW-1185">Reference proteome</keyword>
<dbReference type="SMART" id="SM00382">
    <property type="entry name" value="AAA"/>
    <property type="match status" value="1"/>
</dbReference>
<dbReference type="InterPro" id="IPR003439">
    <property type="entry name" value="ABC_transporter-like_ATP-bd"/>
</dbReference>
<comment type="caution">
    <text evidence="5">The sequence shown here is derived from an EMBL/GenBank/DDBJ whole genome shotgun (WGS) entry which is preliminary data.</text>
</comment>
<dbReference type="InterPro" id="IPR003593">
    <property type="entry name" value="AAA+_ATPase"/>
</dbReference>
<feature type="compositionally biased region" description="Basic and acidic residues" evidence="3">
    <location>
        <begin position="1"/>
        <end position="12"/>
    </location>
</feature>
<feature type="domain" description="ABC transporter" evidence="4">
    <location>
        <begin position="72"/>
        <end position="304"/>
    </location>
</feature>
<evidence type="ECO:0000313" key="6">
    <source>
        <dbReference type="Proteomes" id="UP000821837"/>
    </source>
</evidence>
<dbReference type="InterPro" id="IPR017871">
    <property type="entry name" value="ABC_transporter-like_CS"/>
</dbReference>
<dbReference type="PANTHER" id="PTHR43038">
    <property type="entry name" value="ATP-BINDING CASSETTE, SUB-FAMILY H, MEMBER 1"/>
    <property type="match status" value="1"/>
</dbReference>
<feature type="region of interest" description="Disordered" evidence="3">
    <location>
        <begin position="1"/>
        <end position="42"/>
    </location>
</feature>
<reference evidence="5" key="2">
    <citation type="submission" date="2021-09" db="EMBL/GenBank/DDBJ databases">
        <authorList>
            <person name="Jia N."/>
            <person name="Wang J."/>
            <person name="Shi W."/>
            <person name="Du L."/>
            <person name="Sun Y."/>
            <person name="Zhan W."/>
            <person name="Jiang J."/>
            <person name="Wang Q."/>
            <person name="Zhang B."/>
            <person name="Ji P."/>
            <person name="Sakyi L.B."/>
            <person name="Cui X."/>
            <person name="Yuan T."/>
            <person name="Jiang B."/>
            <person name="Yang W."/>
            <person name="Lam T.T.-Y."/>
            <person name="Chang Q."/>
            <person name="Ding S."/>
            <person name="Wang X."/>
            <person name="Zhu J."/>
            <person name="Ruan X."/>
            <person name="Zhao L."/>
            <person name="Wei J."/>
            <person name="Que T."/>
            <person name="Du C."/>
            <person name="Cheng J."/>
            <person name="Dai P."/>
            <person name="Han X."/>
            <person name="Huang E."/>
            <person name="Gao Y."/>
            <person name="Liu J."/>
            <person name="Shao H."/>
            <person name="Ye R."/>
            <person name="Li L."/>
            <person name="Wei W."/>
            <person name="Wang X."/>
            <person name="Wang C."/>
            <person name="Huo Q."/>
            <person name="Li W."/>
            <person name="Guo W."/>
            <person name="Chen H."/>
            <person name="Chen S."/>
            <person name="Zhou L."/>
            <person name="Zhou L."/>
            <person name="Ni X."/>
            <person name="Tian J."/>
            <person name="Zhou Y."/>
            <person name="Sheng Y."/>
            <person name="Liu T."/>
            <person name="Pan Y."/>
            <person name="Xia L."/>
            <person name="Li J."/>
            <person name="Zhao F."/>
            <person name="Cao W."/>
        </authorList>
    </citation>
    <scope>NUCLEOTIDE SEQUENCE</scope>
    <source>
        <strain evidence="5">Rsan-2018</strain>
        <tissue evidence="5">Larvae</tissue>
    </source>
</reference>
<dbReference type="PROSITE" id="PS50893">
    <property type="entry name" value="ABC_TRANSPORTER_2"/>
    <property type="match status" value="1"/>
</dbReference>
<accession>A0A9D4SN54</accession>
<sequence>MGDHLPTEHDTPTEGAASAAQAVSSVMQSEAHATSESHAAGEAPAAIVAVSNAAQTDTGSKRSGGKTPAVQIRGLELWYGGDTNRVDIFRGVDMTVQRGAIYALLGSSGCGKTTLLRCIMGRKRFQEGTIRVFGYKPGTEGSKIPGANVGYMPQEAALFDAFSIEETMHFFARIYDLPPEAAQQRAEFLVSFLELPDPKRLVSYLSGGQKRRVSLAVSLMHNPPLLILDEPTVGIDPVLRMNIWEHMVALAERERMSIIITTHYIDEARLASAVAFLRHGVILAEDPPEVLMRRHNTDNLEEVR</sequence>